<evidence type="ECO:0000313" key="6">
    <source>
        <dbReference type="Proteomes" id="UP000799750"/>
    </source>
</evidence>
<dbReference type="PRINTS" id="PR00420">
    <property type="entry name" value="RNGMNOXGNASE"/>
</dbReference>
<keyword evidence="3" id="KW-0560">Oxidoreductase</keyword>
<dbReference type="InterPro" id="IPR051704">
    <property type="entry name" value="FAD_aromatic-hydroxylase"/>
</dbReference>
<evidence type="ECO:0000256" key="3">
    <source>
        <dbReference type="ARBA" id="ARBA00023002"/>
    </source>
</evidence>
<dbReference type="GO" id="GO:0016491">
    <property type="term" value="F:oxidoreductase activity"/>
    <property type="evidence" value="ECO:0007669"/>
    <property type="project" value="UniProtKB-KW"/>
</dbReference>
<gene>
    <name evidence="5" type="ORF">BU16DRAFT_255124</name>
</gene>
<keyword evidence="6" id="KW-1185">Reference proteome</keyword>
<dbReference type="GO" id="GO:0071949">
    <property type="term" value="F:FAD binding"/>
    <property type="evidence" value="ECO:0007669"/>
    <property type="project" value="InterPro"/>
</dbReference>
<evidence type="ECO:0000256" key="2">
    <source>
        <dbReference type="ARBA" id="ARBA00022827"/>
    </source>
</evidence>
<dbReference type="AlphaFoldDB" id="A0A6A6R7V2"/>
<reference evidence="5" key="1">
    <citation type="journal article" date="2020" name="Stud. Mycol.">
        <title>101 Dothideomycetes genomes: a test case for predicting lifestyles and emergence of pathogens.</title>
        <authorList>
            <person name="Haridas S."/>
            <person name="Albert R."/>
            <person name="Binder M."/>
            <person name="Bloem J."/>
            <person name="Labutti K."/>
            <person name="Salamov A."/>
            <person name="Andreopoulos B."/>
            <person name="Baker S."/>
            <person name="Barry K."/>
            <person name="Bills G."/>
            <person name="Bluhm B."/>
            <person name="Cannon C."/>
            <person name="Castanera R."/>
            <person name="Culley D."/>
            <person name="Daum C."/>
            <person name="Ezra D."/>
            <person name="Gonzalez J."/>
            <person name="Henrissat B."/>
            <person name="Kuo A."/>
            <person name="Liang C."/>
            <person name="Lipzen A."/>
            <person name="Lutzoni F."/>
            <person name="Magnuson J."/>
            <person name="Mondo S."/>
            <person name="Nolan M."/>
            <person name="Ohm R."/>
            <person name="Pangilinan J."/>
            <person name="Park H.-J."/>
            <person name="Ramirez L."/>
            <person name="Alfaro M."/>
            <person name="Sun H."/>
            <person name="Tritt A."/>
            <person name="Yoshinaga Y."/>
            <person name="Zwiers L.-H."/>
            <person name="Turgeon B."/>
            <person name="Goodwin S."/>
            <person name="Spatafora J."/>
            <person name="Crous P."/>
            <person name="Grigoriev I."/>
        </authorList>
    </citation>
    <scope>NUCLEOTIDE SEQUENCE</scope>
    <source>
        <strain evidence="5">CBS 269.34</strain>
    </source>
</reference>
<organism evidence="5 6">
    <name type="scientific">Lophium mytilinum</name>
    <dbReference type="NCBI Taxonomy" id="390894"/>
    <lineage>
        <taxon>Eukaryota</taxon>
        <taxon>Fungi</taxon>
        <taxon>Dikarya</taxon>
        <taxon>Ascomycota</taxon>
        <taxon>Pezizomycotina</taxon>
        <taxon>Dothideomycetes</taxon>
        <taxon>Pleosporomycetidae</taxon>
        <taxon>Mytilinidiales</taxon>
        <taxon>Mytilinidiaceae</taxon>
        <taxon>Lophium</taxon>
    </lineage>
</organism>
<dbReference type="PANTHER" id="PTHR46865">
    <property type="entry name" value="OXIDOREDUCTASE-RELATED"/>
    <property type="match status" value="1"/>
</dbReference>
<accession>A0A6A6R7V2</accession>
<dbReference type="OrthoDB" id="655030at2759"/>
<keyword evidence="1" id="KW-0285">Flavoprotein</keyword>
<dbReference type="SUPFAM" id="SSF51905">
    <property type="entry name" value="FAD/NAD(P)-binding domain"/>
    <property type="match status" value="1"/>
</dbReference>
<sequence>MSLPNLKPSTSLANPLRILIVGAGVCGPALAYFLQSSDPRHSITIIERSSALRMAGQQIDIKAQGLPVLKKMGLMDTIKKHLVAETGLDMVDTTGKTVAHFGIVDAAKGTVGLTSEYEIMRGDLVQVLYEASLAQRAKAKELGKEGGLTYEFGKTVTDFKQDNDGVDIIFSDGLKKRYDLVVAADGQMSRTRRHAFGQVASDEAMRSLGVHAAYYSLPRVDGEGGLAKCYNAPGRKCIVTRTGDRPMTQVYLFNMNAADTERLKKMEKEPVEKQKEVWAEAFKDVGWQADRFLSGLNTCDDFYAHELAQVKMKPVYKGRVALLGDAGYCPTPFTGLGTTLSITGAYLLAGELARHGNDVPRALEAYDKVARPLIDECQHLPSALVGAFLPSSRLGVWMFRNTMWAFSTFKINEMMHRVFPEDTGKAGWKVPDYPELNLLS</sequence>
<name>A0A6A6R7V2_9PEZI</name>
<dbReference type="InterPro" id="IPR036188">
    <property type="entry name" value="FAD/NAD-bd_sf"/>
</dbReference>
<proteinExistence type="predicted"/>
<dbReference type="Proteomes" id="UP000799750">
    <property type="component" value="Unassembled WGS sequence"/>
</dbReference>
<dbReference type="PANTHER" id="PTHR46865:SF7">
    <property type="entry name" value="MONOOXYGENASE, PUTATIVE (AFU_ORTHOLOGUE AFUA_8G07040)-RELATED"/>
    <property type="match status" value="1"/>
</dbReference>
<dbReference type="Gene3D" id="3.50.50.60">
    <property type="entry name" value="FAD/NAD(P)-binding domain"/>
    <property type="match status" value="1"/>
</dbReference>
<evidence type="ECO:0000259" key="4">
    <source>
        <dbReference type="Pfam" id="PF01494"/>
    </source>
</evidence>
<feature type="domain" description="FAD-binding" evidence="4">
    <location>
        <begin position="18"/>
        <end position="373"/>
    </location>
</feature>
<dbReference type="Pfam" id="PF01494">
    <property type="entry name" value="FAD_binding_3"/>
    <property type="match status" value="1"/>
</dbReference>
<dbReference type="EMBL" id="MU004183">
    <property type="protein sequence ID" value="KAF2500679.1"/>
    <property type="molecule type" value="Genomic_DNA"/>
</dbReference>
<dbReference type="InterPro" id="IPR002938">
    <property type="entry name" value="FAD-bd"/>
</dbReference>
<evidence type="ECO:0000256" key="1">
    <source>
        <dbReference type="ARBA" id="ARBA00022630"/>
    </source>
</evidence>
<evidence type="ECO:0000313" key="5">
    <source>
        <dbReference type="EMBL" id="KAF2500679.1"/>
    </source>
</evidence>
<keyword evidence="2" id="KW-0274">FAD</keyword>
<protein>
    <submittedName>
        <fullName evidence="5">FAD/NAD(P)-binding domain-containing protein</fullName>
    </submittedName>
</protein>